<name>A0A378TVB1_NEIEL</name>
<dbReference type="Gene3D" id="3.30.1330.30">
    <property type="match status" value="1"/>
</dbReference>
<dbReference type="GO" id="GO:0006396">
    <property type="term" value="P:RNA processing"/>
    <property type="evidence" value="ECO:0007669"/>
    <property type="project" value="InterPro"/>
</dbReference>
<dbReference type="CDD" id="cd18095">
    <property type="entry name" value="SpoU-like_rRNA-MTase"/>
    <property type="match status" value="1"/>
</dbReference>
<dbReference type="InterPro" id="IPR029064">
    <property type="entry name" value="Ribosomal_eL30-like_sf"/>
</dbReference>
<evidence type="ECO:0000256" key="3">
    <source>
        <dbReference type="ARBA" id="ARBA00022679"/>
    </source>
</evidence>
<dbReference type="InterPro" id="IPR029028">
    <property type="entry name" value="Alpha/beta_knot_MTases"/>
</dbReference>
<dbReference type="EMBL" id="UGQW01000002">
    <property type="protein sequence ID" value="STZ66866.1"/>
    <property type="molecule type" value="Genomic_DNA"/>
</dbReference>
<dbReference type="Proteomes" id="UP000254927">
    <property type="component" value="Unassembled WGS sequence"/>
</dbReference>
<sequence length="262" mass="27884">MEHIASAQNSRIKHLAKLAASAAKRRAFGQTLLEGTHLLEAFLNAGGRPECVYVAENRLEDAEISALLQRMPSEKTVSVAAPILGRLTGLGEGGNIVALIKLPSAAKLPEDGDCVVLERVQDPGNIGTILRSAAASGVRDIVLGADCADVWSPKVLRAAMGAHFLLTLHPDTDLAVWRQGYRPPLLATALDERACGLYGLDLRGPCGWLFGNEGAGVSAEMRRVADRTVKIPMAGNTESLNVAMAATVCLFEQMRQRLPAAE</sequence>
<dbReference type="RefSeq" id="WP_074897898.1">
    <property type="nucleotide sequence ID" value="NZ_CP031252.1"/>
</dbReference>
<dbReference type="InterPro" id="IPR053888">
    <property type="entry name" value="MRM3-like_sub_bind"/>
</dbReference>
<evidence type="ECO:0000313" key="6">
    <source>
        <dbReference type="EMBL" id="STZ66866.1"/>
    </source>
</evidence>
<dbReference type="InterPro" id="IPR051259">
    <property type="entry name" value="rRNA_Methyltransferase"/>
</dbReference>
<feature type="domain" description="MRM3-like substrate binding" evidence="5">
    <location>
        <begin position="9"/>
        <end position="89"/>
    </location>
</feature>
<gene>
    <name evidence="6" type="primary">rlmB_1</name>
    <name evidence="6" type="ORF">NCTC10660_00330</name>
</gene>
<dbReference type="Gene3D" id="3.40.1280.10">
    <property type="match status" value="1"/>
</dbReference>
<proteinExistence type="inferred from homology"/>
<evidence type="ECO:0000256" key="1">
    <source>
        <dbReference type="ARBA" id="ARBA00007228"/>
    </source>
</evidence>
<dbReference type="EC" id="2.1.1.185" evidence="6"/>
<evidence type="ECO:0000256" key="2">
    <source>
        <dbReference type="ARBA" id="ARBA00022603"/>
    </source>
</evidence>
<dbReference type="Pfam" id="PF22435">
    <property type="entry name" value="MRM3-like_sub_bind"/>
    <property type="match status" value="1"/>
</dbReference>
<dbReference type="SUPFAM" id="SSF55315">
    <property type="entry name" value="L30e-like"/>
    <property type="match status" value="1"/>
</dbReference>
<dbReference type="PANTHER" id="PTHR43191">
    <property type="entry name" value="RRNA METHYLTRANSFERASE 3"/>
    <property type="match status" value="1"/>
</dbReference>
<dbReference type="Pfam" id="PF00588">
    <property type="entry name" value="SpoU_methylase"/>
    <property type="match status" value="1"/>
</dbReference>
<reference evidence="6 7" key="1">
    <citation type="submission" date="2018-06" db="EMBL/GenBank/DDBJ databases">
        <authorList>
            <consortium name="Pathogen Informatics"/>
            <person name="Doyle S."/>
        </authorList>
    </citation>
    <scope>NUCLEOTIDE SEQUENCE [LARGE SCALE GENOMIC DNA]</scope>
    <source>
        <strain evidence="6 7">NCTC10660</strain>
    </source>
</reference>
<dbReference type="GeneID" id="93351344"/>
<accession>A0A378TVB1</accession>
<keyword evidence="3 6" id="KW-0808">Transferase</keyword>
<dbReference type="GO" id="GO:0003723">
    <property type="term" value="F:RNA binding"/>
    <property type="evidence" value="ECO:0007669"/>
    <property type="project" value="InterPro"/>
</dbReference>
<dbReference type="PANTHER" id="PTHR43191:SF2">
    <property type="entry name" value="RRNA METHYLTRANSFERASE 3, MITOCHONDRIAL"/>
    <property type="match status" value="1"/>
</dbReference>
<dbReference type="GO" id="GO:0008173">
    <property type="term" value="F:RNA methyltransferase activity"/>
    <property type="evidence" value="ECO:0007669"/>
    <property type="project" value="InterPro"/>
</dbReference>
<dbReference type="InterPro" id="IPR029026">
    <property type="entry name" value="tRNA_m1G_MTases_N"/>
</dbReference>
<organism evidence="6 7">
    <name type="scientific">Neisseria elongata</name>
    <dbReference type="NCBI Taxonomy" id="495"/>
    <lineage>
        <taxon>Bacteria</taxon>
        <taxon>Pseudomonadati</taxon>
        <taxon>Pseudomonadota</taxon>
        <taxon>Betaproteobacteria</taxon>
        <taxon>Neisseriales</taxon>
        <taxon>Neisseriaceae</taxon>
        <taxon>Neisseria</taxon>
    </lineage>
</organism>
<dbReference type="InterPro" id="IPR001537">
    <property type="entry name" value="SpoU_MeTrfase"/>
</dbReference>
<feature type="domain" description="tRNA/rRNA methyltransferase SpoU type" evidence="4">
    <location>
        <begin position="115"/>
        <end position="251"/>
    </location>
</feature>
<dbReference type="AlphaFoldDB" id="A0A378TVB1"/>
<evidence type="ECO:0000259" key="5">
    <source>
        <dbReference type="Pfam" id="PF22435"/>
    </source>
</evidence>
<keyword evidence="2 6" id="KW-0489">Methyltransferase</keyword>
<dbReference type="SUPFAM" id="SSF75217">
    <property type="entry name" value="alpha/beta knot"/>
    <property type="match status" value="1"/>
</dbReference>
<evidence type="ECO:0000259" key="4">
    <source>
        <dbReference type="Pfam" id="PF00588"/>
    </source>
</evidence>
<protein>
    <submittedName>
        <fullName evidence="6">RNA methyltransferase</fullName>
        <ecNumber evidence="6">2.1.1.185</ecNumber>
    </submittedName>
</protein>
<dbReference type="GO" id="GO:0032259">
    <property type="term" value="P:methylation"/>
    <property type="evidence" value="ECO:0007669"/>
    <property type="project" value="UniProtKB-KW"/>
</dbReference>
<comment type="similarity">
    <text evidence="1">Belongs to the class IV-like SAM-binding methyltransferase superfamily. RNA methyltransferase TrmH family.</text>
</comment>
<evidence type="ECO:0000313" key="7">
    <source>
        <dbReference type="Proteomes" id="UP000254927"/>
    </source>
</evidence>